<organism evidence="2 3">
    <name type="scientific">Rhizopus microsporus</name>
    <dbReference type="NCBI Taxonomy" id="58291"/>
    <lineage>
        <taxon>Eukaryota</taxon>
        <taxon>Fungi</taxon>
        <taxon>Fungi incertae sedis</taxon>
        <taxon>Mucoromycota</taxon>
        <taxon>Mucoromycotina</taxon>
        <taxon>Mucoromycetes</taxon>
        <taxon>Mucorales</taxon>
        <taxon>Mucorineae</taxon>
        <taxon>Rhizopodaceae</taxon>
        <taxon>Rhizopus</taxon>
    </lineage>
</organism>
<protein>
    <submittedName>
        <fullName evidence="2">Uncharacterized protein</fullName>
    </submittedName>
</protein>
<proteinExistence type="predicted"/>
<gene>
    <name evidence="2" type="ORF">BCV71DRAFT_273895</name>
</gene>
<dbReference type="VEuPathDB" id="FungiDB:BCV72DRAFT_338445"/>
<feature type="region of interest" description="Disordered" evidence="1">
    <location>
        <begin position="15"/>
        <end position="70"/>
    </location>
</feature>
<sequence length="190" mass="20920">MPTVKQLQAELAARLAHASSAPAPKKPAPTLVSSPPASLPLTSPSLTSETSTQTKPPQKRPPSSDLGSPSLQKAATLLPSQMTAARTFSVSFANHGYKLLYLPLRRHLPIDELRSKLKKFKILIQGDYDPLDPLNLLNRTTAARGLFLCRILHALDYLKGPVKRAVVNFFVNKGYLDRNEFPKLFPVKKT</sequence>
<evidence type="ECO:0000256" key="1">
    <source>
        <dbReference type="SAM" id="MobiDB-lite"/>
    </source>
</evidence>
<reference evidence="2 3" key="1">
    <citation type="journal article" date="2016" name="Proc. Natl. Acad. Sci. U.S.A.">
        <title>Lipid metabolic changes in an early divergent fungus govern the establishment of a mutualistic symbiosis with endobacteria.</title>
        <authorList>
            <person name="Lastovetsky O.A."/>
            <person name="Gaspar M.L."/>
            <person name="Mondo S.J."/>
            <person name="LaButti K.M."/>
            <person name="Sandor L."/>
            <person name="Grigoriev I.V."/>
            <person name="Henry S.A."/>
            <person name="Pawlowska T.E."/>
        </authorList>
    </citation>
    <scope>NUCLEOTIDE SEQUENCE [LARGE SCALE GENOMIC DNA]</scope>
    <source>
        <strain evidence="2 3">ATCC 11559</strain>
    </source>
</reference>
<dbReference type="EMBL" id="KV921274">
    <property type="protein sequence ID" value="ORE21766.1"/>
    <property type="molecule type" value="Genomic_DNA"/>
</dbReference>
<dbReference type="AlphaFoldDB" id="A0A1X0SBV0"/>
<feature type="compositionally biased region" description="Low complexity" evidence="1">
    <location>
        <begin position="15"/>
        <end position="54"/>
    </location>
</feature>
<evidence type="ECO:0000313" key="2">
    <source>
        <dbReference type="EMBL" id="ORE21766.1"/>
    </source>
</evidence>
<dbReference type="Proteomes" id="UP000242381">
    <property type="component" value="Unassembled WGS sequence"/>
</dbReference>
<name>A0A1X0SBV0_RHIZD</name>
<evidence type="ECO:0000313" key="3">
    <source>
        <dbReference type="Proteomes" id="UP000242381"/>
    </source>
</evidence>
<accession>A0A1X0SBV0</accession>